<reference evidence="2 3" key="1">
    <citation type="journal article" date="2015" name="Int. J. Syst. Evol. Microbiol.">
        <title>Gemmobacter intermedius sp. nov., isolated from a white stork (Ciconia ciconia).</title>
        <authorList>
            <person name="Kampfer P."/>
            <person name="Jerzak L."/>
            <person name="Wilharm G."/>
            <person name="Golke J."/>
            <person name="Busse H.J."/>
            <person name="Glaeser S.P."/>
        </authorList>
    </citation>
    <scope>NUCLEOTIDE SEQUENCE [LARGE SCALE GENOMIC DNA]</scope>
    <source>
        <strain evidence="2 3">119/4</strain>
    </source>
</reference>
<dbReference type="PRINTS" id="PR01483">
    <property type="entry name" value="FASYNTHASE"/>
</dbReference>
<dbReference type="SUPFAM" id="SSF54637">
    <property type="entry name" value="Thioesterase/thiol ester dehydrase-isomerase"/>
    <property type="match status" value="1"/>
</dbReference>
<feature type="domain" description="MaoC-like" evidence="1">
    <location>
        <begin position="15"/>
        <end position="93"/>
    </location>
</feature>
<dbReference type="GO" id="GO:0019171">
    <property type="term" value="F:(3R)-hydroxyacyl-[acyl-carrier-protein] dehydratase activity"/>
    <property type="evidence" value="ECO:0007669"/>
    <property type="project" value="TreeGrafter"/>
</dbReference>
<comment type="caution">
    <text evidence="2">The sequence shown here is derived from an EMBL/GenBank/DDBJ whole genome shotgun (WGS) entry which is preliminary data.</text>
</comment>
<dbReference type="InterPro" id="IPR002539">
    <property type="entry name" value="MaoC-like_dom"/>
</dbReference>
<name>A0A444MA71_9RHOB</name>
<gene>
    <name evidence="2" type="ORF">EP867_12385</name>
</gene>
<dbReference type="PANTHER" id="PTHR43437">
    <property type="entry name" value="HYDROXYACYL-THIOESTER DEHYDRATASE TYPE 2, MITOCHONDRIAL-RELATED"/>
    <property type="match status" value="1"/>
</dbReference>
<evidence type="ECO:0000259" key="1">
    <source>
        <dbReference type="Pfam" id="PF01575"/>
    </source>
</evidence>
<dbReference type="InterPro" id="IPR003965">
    <property type="entry name" value="Fatty_acid_synthase"/>
</dbReference>
<dbReference type="RefSeq" id="WP_128489677.1">
    <property type="nucleotide sequence ID" value="NZ_JBHLXB010000022.1"/>
</dbReference>
<dbReference type="CDD" id="cd03441">
    <property type="entry name" value="R_hydratase_like"/>
    <property type="match status" value="1"/>
</dbReference>
<dbReference type="GO" id="GO:0006633">
    <property type="term" value="P:fatty acid biosynthetic process"/>
    <property type="evidence" value="ECO:0007669"/>
    <property type="project" value="InterPro"/>
</dbReference>
<evidence type="ECO:0000313" key="2">
    <source>
        <dbReference type="EMBL" id="RWY40061.1"/>
    </source>
</evidence>
<organism evidence="2 3">
    <name type="scientific">Falsigemmobacter intermedius</name>
    <dbReference type="NCBI Taxonomy" id="1553448"/>
    <lineage>
        <taxon>Bacteria</taxon>
        <taxon>Pseudomonadati</taxon>
        <taxon>Pseudomonadota</taxon>
        <taxon>Alphaproteobacteria</taxon>
        <taxon>Rhodobacterales</taxon>
        <taxon>Paracoccaceae</taxon>
        <taxon>Falsigemmobacter</taxon>
    </lineage>
</organism>
<dbReference type="AlphaFoldDB" id="A0A444MA71"/>
<accession>A0A444MA71</accession>
<dbReference type="GO" id="GO:0005835">
    <property type="term" value="C:fatty acid synthase complex"/>
    <property type="evidence" value="ECO:0007669"/>
    <property type="project" value="InterPro"/>
</dbReference>
<proteinExistence type="predicted"/>
<dbReference type="InterPro" id="IPR029069">
    <property type="entry name" value="HotDog_dom_sf"/>
</dbReference>
<dbReference type="Gene3D" id="3.10.129.10">
    <property type="entry name" value="Hotdog Thioesterase"/>
    <property type="match status" value="1"/>
</dbReference>
<sequence length="116" mass="12362">MSRILAQTSWTPCQSGFDAFAALSGDDNPIHTNPDYAAQHPFGAPVAHGMLIWARLQSLAHAAGISLTADVTLRFPAPAYAGERLDLRVTEEEGILTARAARADGTLVCEIFWGGP</sequence>
<evidence type="ECO:0000313" key="3">
    <source>
        <dbReference type="Proteomes" id="UP000287168"/>
    </source>
</evidence>
<dbReference type="GO" id="GO:0004312">
    <property type="term" value="F:fatty acid synthase activity"/>
    <property type="evidence" value="ECO:0007669"/>
    <property type="project" value="InterPro"/>
</dbReference>
<dbReference type="InterPro" id="IPR050965">
    <property type="entry name" value="UPF0336/Enoyl-CoA_hydratase"/>
</dbReference>
<dbReference type="Pfam" id="PF01575">
    <property type="entry name" value="MaoC_dehydratas"/>
    <property type="match status" value="1"/>
</dbReference>
<dbReference type="EMBL" id="SBLC01000017">
    <property type="protein sequence ID" value="RWY40061.1"/>
    <property type="molecule type" value="Genomic_DNA"/>
</dbReference>
<protein>
    <submittedName>
        <fullName evidence="2">Hydratase</fullName>
    </submittedName>
</protein>
<dbReference type="PANTHER" id="PTHR43437:SF3">
    <property type="entry name" value="HYDROXYACYL-THIOESTER DEHYDRATASE TYPE 2, MITOCHONDRIAL"/>
    <property type="match status" value="1"/>
</dbReference>
<keyword evidence="3" id="KW-1185">Reference proteome</keyword>
<dbReference type="OrthoDB" id="4235906at2"/>
<dbReference type="Proteomes" id="UP000287168">
    <property type="component" value="Unassembled WGS sequence"/>
</dbReference>